<evidence type="ECO:0000313" key="4">
    <source>
        <dbReference type="EMBL" id="KAI1729568.1"/>
    </source>
</evidence>
<dbReference type="InterPro" id="IPR035976">
    <property type="entry name" value="Sushi/SCR/CCP_sf"/>
</dbReference>
<organism evidence="4 5">
    <name type="scientific">Ditylenchus destructor</name>
    <dbReference type="NCBI Taxonomy" id="166010"/>
    <lineage>
        <taxon>Eukaryota</taxon>
        <taxon>Metazoa</taxon>
        <taxon>Ecdysozoa</taxon>
        <taxon>Nematoda</taxon>
        <taxon>Chromadorea</taxon>
        <taxon>Rhabditida</taxon>
        <taxon>Tylenchina</taxon>
        <taxon>Tylenchomorpha</taxon>
        <taxon>Sphaerularioidea</taxon>
        <taxon>Anguinidae</taxon>
        <taxon>Anguininae</taxon>
        <taxon>Ditylenchus</taxon>
    </lineage>
</organism>
<dbReference type="SMART" id="SM00539">
    <property type="entry name" value="NIDO"/>
    <property type="match status" value="1"/>
</dbReference>
<evidence type="ECO:0000313" key="5">
    <source>
        <dbReference type="Proteomes" id="UP001201812"/>
    </source>
</evidence>
<dbReference type="InterPro" id="IPR003886">
    <property type="entry name" value="NIDO_dom"/>
</dbReference>
<dbReference type="GO" id="GO:0007160">
    <property type="term" value="P:cell-matrix adhesion"/>
    <property type="evidence" value="ECO:0007669"/>
    <property type="project" value="InterPro"/>
</dbReference>
<sequence>MLPRIFIIYTVVILPACVLGNVPEKEFVSNGQGTVDKKLTEKHSPLIAFSPSIRFYRNHYDYVFVNYEGAISFGSNVSYDNQFCYTHSEFPLIAPFWMNASVKSGQVYYRQIPLGYEELEEPLSKPLNAIKYAFPAFVTSKWQQALVVTWHNVSRPRSLDQNSMLIAQAIIVTGIYDSRDYTFVVFFYDSVPHNASATAFLGFDSSNEGRFALQRSCVGDRIKVEVETNLNGPYQSGLWVYRVDTEIDEPGSLCPALTVPSYGYCRTNDYRVGDTARCGCNVGSEEVIMRCVKTSGGDHIWAGKLPECPVYRTTEAPDPETTTDGGSHSSSVSFLQTIPMLLLTFLVAFYLC</sequence>
<accession>A0AAD4NMA4</accession>
<evidence type="ECO:0000256" key="2">
    <source>
        <dbReference type="SAM" id="SignalP"/>
    </source>
</evidence>
<dbReference type="EMBL" id="JAKKPZ010000001">
    <property type="protein sequence ID" value="KAI1729568.1"/>
    <property type="molecule type" value="Genomic_DNA"/>
</dbReference>
<protein>
    <submittedName>
        <fullName evidence="4">Alpha-tectorin</fullName>
    </submittedName>
</protein>
<feature type="chain" id="PRO_5042066325" evidence="2">
    <location>
        <begin position="21"/>
        <end position="352"/>
    </location>
</feature>
<dbReference type="AlphaFoldDB" id="A0AAD4NMA4"/>
<name>A0AAD4NMA4_9BILA</name>
<feature type="domain" description="NIDO" evidence="3">
    <location>
        <begin position="95"/>
        <end position="248"/>
    </location>
</feature>
<dbReference type="Pfam" id="PF06119">
    <property type="entry name" value="NIDO"/>
    <property type="match status" value="1"/>
</dbReference>
<proteinExistence type="predicted"/>
<evidence type="ECO:0000256" key="1">
    <source>
        <dbReference type="ARBA" id="ARBA00023157"/>
    </source>
</evidence>
<gene>
    <name evidence="4" type="ORF">DdX_01816</name>
</gene>
<dbReference type="InterPro" id="IPR051495">
    <property type="entry name" value="Epithelial_Barrier/Signaling"/>
</dbReference>
<keyword evidence="2" id="KW-0732">Signal</keyword>
<reference evidence="4" key="1">
    <citation type="submission" date="2022-01" db="EMBL/GenBank/DDBJ databases">
        <title>Genome Sequence Resource for Two Populations of Ditylenchus destructor, the Migratory Endoparasitic Phytonematode.</title>
        <authorList>
            <person name="Zhang H."/>
            <person name="Lin R."/>
            <person name="Xie B."/>
        </authorList>
    </citation>
    <scope>NUCLEOTIDE SEQUENCE</scope>
    <source>
        <strain evidence="4">BazhouSP</strain>
    </source>
</reference>
<dbReference type="PANTHER" id="PTHR13802">
    <property type="entry name" value="MUCIN 4-RELATED"/>
    <property type="match status" value="1"/>
</dbReference>
<comment type="caution">
    <text evidence="4">The sequence shown here is derived from an EMBL/GenBank/DDBJ whole genome shotgun (WGS) entry which is preliminary data.</text>
</comment>
<feature type="signal peptide" evidence="2">
    <location>
        <begin position="1"/>
        <end position="20"/>
    </location>
</feature>
<dbReference type="Proteomes" id="UP001201812">
    <property type="component" value="Unassembled WGS sequence"/>
</dbReference>
<keyword evidence="5" id="KW-1185">Reference proteome</keyword>
<evidence type="ECO:0000259" key="3">
    <source>
        <dbReference type="SMART" id="SM00539"/>
    </source>
</evidence>
<dbReference type="PANTHER" id="PTHR13802:SF52">
    <property type="entry name" value="MUCIN-4"/>
    <property type="match status" value="1"/>
</dbReference>
<keyword evidence="1" id="KW-1015">Disulfide bond</keyword>
<dbReference type="SUPFAM" id="SSF57535">
    <property type="entry name" value="Complement control module/SCR domain"/>
    <property type="match status" value="1"/>
</dbReference>